<accession>A0A165BUA5</accession>
<dbReference type="EMBL" id="KV426405">
    <property type="protein sequence ID" value="KZV81251.1"/>
    <property type="molecule type" value="Genomic_DNA"/>
</dbReference>
<feature type="compositionally biased region" description="Low complexity" evidence="1">
    <location>
        <begin position="88"/>
        <end position="99"/>
    </location>
</feature>
<feature type="compositionally biased region" description="Basic and acidic residues" evidence="1">
    <location>
        <begin position="46"/>
        <end position="57"/>
    </location>
</feature>
<proteinExistence type="predicted"/>
<protein>
    <submittedName>
        <fullName evidence="2">Uncharacterized protein</fullName>
    </submittedName>
</protein>
<feature type="compositionally biased region" description="Polar residues" evidence="1">
    <location>
        <begin position="313"/>
        <end position="323"/>
    </location>
</feature>
<feature type="compositionally biased region" description="Polar residues" evidence="1">
    <location>
        <begin position="186"/>
        <end position="196"/>
    </location>
</feature>
<feature type="compositionally biased region" description="Low complexity" evidence="1">
    <location>
        <begin position="245"/>
        <end position="254"/>
    </location>
</feature>
<dbReference type="InParanoid" id="A0A165BUA5"/>
<keyword evidence="3" id="KW-1185">Reference proteome</keyword>
<feature type="compositionally biased region" description="Polar residues" evidence="1">
    <location>
        <begin position="231"/>
        <end position="243"/>
    </location>
</feature>
<evidence type="ECO:0000313" key="2">
    <source>
        <dbReference type="EMBL" id="KZV81251.1"/>
    </source>
</evidence>
<feature type="compositionally biased region" description="Pro residues" evidence="1">
    <location>
        <begin position="393"/>
        <end position="406"/>
    </location>
</feature>
<feature type="compositionally biased region" description="Basic and acidic residues" evidence="1">
    <location>
        <begin position="146"/>
        <end position="156"/>
    </location>
</feature>
<dbReference type="AlphaFoldDB" id="A0A165BUA5"/>
<gene>
    <name evidence="2" type="ORF">EXIGLDRAFT_731543</name>
</gene>
<sequence length="542" mass="60226">MDIDQPASEPPREATPPRAPTPPPPPPPPPPQKKSTFAEWTRKRKERQELEVVVVEREEGEVDADGDGEGLGMGGAEVVMSPVDGMLNPNPSNSPKSSNANDTPRTPVPEEGELTMPVAVVKSEDSGWVVPESEPGELVPQKRKHAQTETHSRSPSRDSSVVTSDPRQRPNMWGPRRPTFYHASRGSITVNTNTSAVDMEAMPDTPGSAQTQTPSRNAYAPYPQHQQQQQRRASTGPNATPVMQSRRSSSTSSTLQTPYTQRPALASDPYPGASTPSPAYEPPNTMRAWEPPRTASSSRAYVASYDRHDEPVASSSRAYNSSVEPPRSDARPHTPTFKDPPRPYHAFPGVSPQYDEKDPPRQPRGVYGAPVPSYGGKVSEYNKHEYPSDFRAGPPPDAPRLNPNPPFRAGSGSYEREPSRPQPQPRNERRWDPPAPSQHQQQQPDPFEYNRNQHQNQNQRGGPWPQTQQQQHYPQSDFQQPRRFSDKHQGQQHQQQRRRESYPPPAPGQDMSPPGYVDRGWGQRAPLPPDAPRAMRGSGVYP</sequence>
<feature type="compositionally biased region" description="Polar residues" evidence="1">
    <location>
        <begin position="207"/>
        <end position="216"/>
    </location>
</feature>
<evidence type="ECO:0000313" key="3">
    <source>
        <dbReference type="Proteomes" id="UP000077266"/>
    </source>
</evidence>
<organism evidence="2 3">
    <name type="scientific">Exidia glandulosa HHB12029</name>
    <dbReference type="NCBI Taxonomy" id="1314781"/>
    <lineage>
        <taxon>Eukaryota</taxon>
        <taxon>Fungi</taxon>
        <taxon>Dikarya</taxon>
        <taxon>Basidiomycota</taxon>
        <taxon>Agaricomycotina</taxon>
        <taxon>Agaricomycetes</taxon>
        <taxon>Auriculariales</taxon>
        <taxon>Exidiaceae</taxon>
        <taxon>Exidia</taxon>
    </lineage>
</organism>
<feature type="compositionally biased region" description="Acidic residues" evidence="1">
    <location>
        <begin position="58"/>
        <end position="68"/>
    </location>
</feature>
<name>A0A165BUA5_EXIGL</name>
<feature type="region of interest" description="Disordered" evidence="1">
    <location>
        <begin position="1"/>
        <end position="542"/>
    </location>
</feature>
<reference evidence="2 3" key="1">
    <citation type="journal article" date="2016" name="Mol. Biol. Evol.">
        <title>Comparative Genomics of Early-Diverging Mushroom-Forming Fungi Provides Insights into the Origins of Lignocellulose Decay Capabilities.</title>
        <authorList>
            <person name="Nagy L.G."/>
            <person name="Riley R."/>
            <person name="Tritt A."/>
            <person name="Adam C."/>
            <person name="Daum C."/>
            <person name="Floudas D."/>
            <person name="Sun H."/>
            <person name="Yadav J.S."/>
            <person name="Pangilinan J."/>
            <person name="Larsson K.H."/>
            <person name="Matsuura K."/>
            <person name="Barry K."/>
            <person name="Labutti K."/>
            <person name="Kuo R."/>
            <person name="Ohm R.A."/>
            <person name="Bhattacharya S.S."/>
            <person name="Shirouzu T."/>
            <person name="Yoshinaga Y."/>
            <person name="Martin F.M."/>
            <person name="Grigoriev I.V."/>
            <person name="Hibbett D.S."/>
        </authorList>
    </citation>
    <scope>NUCLEOTIDE SEQUENCE [LARGE SCALE GENOMIC DNA]</scope>
    <source>
        <strain evidence="2 3">HHB12029</strain>
    </source>
</reference>
<feature type="compositionally biased region" description="Low complexity" evidence="1">
    <location>
        <begin position="437"/>
        <end position="475"/>
    </location>
</feature>
<evidence type="ECO:0000256" key="1">
    <source>
        <dbReference type="SAM" id="MobiDB-lite"/>
    </source>
</evidence>
<dbReference type="Proteomes" id="UP000077266">
    <property type="component" value="Unassembled WGS sequence"/>
</dbReference>
<feature type="compositionally biased region" description="Pro residues" evidence="1">
    <location>
        <begin position="13"/>
        <end position="32"/>
    </location>
</feature>